<dbReference type="Gene3D" id="2.10.110.10">
    <property type="entry name" value="Cysteine Rich Protein"/>
    <property type="match status" value="1"/>
</dbReference>
<organism evidence="8 9">
    <name type="scientific">Dinothrombium tinctorium</name>
    <dbReference type="NCBI Taxonomy" id="1965070"/>
    <lineage>
        <taxon>Eukaryota</taxon>
        <taxon>Metazoa</taxon>
        <taxon>Ecdysozoa</taxon>
        <taxon>Arthropoda</taxon>
        <taxon>Chelicerata</taxon>
        <taxon>Arachnida</taxon>
        <taxon>Acari</taxon>
        <taxon>Acariformes</taxon>
        <taxon>Trombidiformes</taxon>
        <taxon>Prostigmata</taxon>
        <taxon>Anystina</taxon>
        <taxon>Parasitengona</taxon>
        <taxon>Trombidioidea</taxon>
        <taxon>Trombidiidae</taxon>
        <taxon>Dinothrombium</taxon>
    </lineage>
</organism>
<evidence type="ECO:0000313" key="8">
    <source>
        <dbReference type="EMBL" id="RWS05774.1"/>
    </source>
</evidence>
<evidence type="ECO:0000256" key="1">
    <source>
        <dbReference type="ARBA" id="ARBA00022723"/>
    </source>
</evidence>
<feature type="compositionally biased region" description="Polar residues" evidence="6">
    <location>
        <begin position="142"/>
        <end position="153"/>
    </location>
</feature>
<evidence type="ECO:0000256" key="2">
    <source>
        <dbReference type="ARBA" id="ARBA00022833"/>
    </source>
</evidence>
<dbReference type="GO" id="GO:0046872">
    <property type="term" value="F:metal ion binding"/>
    <property type="evidence" value="ECO:0007669"/>
    <property type="project" value="UniProtKB-KW"/>
</dbReference>
<evidence type="ECO:0000256" key="4">
    <source>
        <dbReference type="PROSITE-ProRule" id="PRU00125"/>
    </source>
</evidence>
<feature type="compositionally biased region" description="Basic and acidic residues" evidence="6">
    <location>
        <begin position="154"/>
        <end position="166"/>
    </location>
</feature>
<dbReference type="GO" id="GO:0032034">
    <property type="term" value="F:myosin II head/neck binding"/>
    <property type="evidence" value="ECO:0007669"/>
    <property type="project" value="TreeGrafter"/>
</dbReference>
<feature type="domain" description="LIM zinc-binding" evidence="7">
    <location>
        <begin position="672"/>
        <end position="737"/>
    </location>
</feature>
<keyword evidence="1 4" id="KW-0479">Metal-binding</keyword>
<keyword evidence="3 4" id="KW-0440">LIM domain</keyword>
<keyword evidence="2 4" id="KW-0862">Zinc</keyword>
<dbReference type="GO" id="GO:0051893">
    <property type="term" value="P:regulation of focal adhesion assembly"/>
    <property type="evidence" value="ECO:0007669"/>
    <property type="project" value="TreeGrafter"/>
</dbReference>
<keyword evidence="9" id="KW-1185">Reference proteome</keyword>
<feature type="coiled-coil region" evidence="5">
    <location>
        <begin position="471"/>
        <end position="498"/>
    </location>
</feature>
<dbReference type="PANTHER" id="PTHR15551">
    <property type="entry name" value="LIM DOMAIN ONLY 7"/>
    <property type="match status" value="1"/>
</dbReference>
<dbReference type="InterPro" id="IPR001781">
    <property type="entry name" value="Znf_LIM"/>
</dbReference>
<dbReference type="GO" id="GO:0001725">
    <property type="term" value="C:stress fiber"/>
    <property type="evidence" value="ECO:0007669"/>
    <property type="project" value="TreeGrafter"/>
</dbReference>
<reference evidence="8 9" key="1">
    <citation type="journal article" date="2018" name="Gigascience">
        <title>Genomes of trombidid mites reveal novel predicted allergens and laterally-transferred genes associated with secondary metabolism.</title>
        <authorList>
            <person name="Dong X."/>
            <person name="Chaisiri K."/>
            <person name="Xia D."/>
            <person name="Armstrong S.D."/>
            <person name="Fang Y."/>
            <person name="Donnelly M.J."/>
            <person name="Kadowaki T."/>
            <person name="McGarry J.W."/>
            <person name="Darby A.C."/>
            <person name="Makepeace B.L."/>
        </authorList>
    </citation>
    <scope>NUCLEOTIDE SEQUENCE [LARGE SCALE GENOMIC DNA]</scope>
    <source>
        <strain evidence="8">UoL-WK</strain>
    </source>
</reference>
<dbReference type="Proteomes" id="UP000285301">
    <property type="component" value="Unassembled WGS sequence"/>
</dbReference>
<evidence type="ECO:0000256" key="6">
    <source>
        <dbReference type="SAM" id="MobiDB-lite"/>
    </source>
</evidence>
<evidence type="ECO:0000313" key="9">
    <source>
        <dbReference type="Proteomes" id="UP000285301"/>
    </source>
</evidence>
<keyword evidence="5" id="KW-0175">Coiled coil</keyword>
<accession>A0A443QRY1</accession>
<dbReference type="PANTHER" id="PTHR15551:SF3">
    <property type="entry name" value="LIM AND CALPONIN HOMOLOGY DOMAINS-CONTAINING PROTEIN 1"/>
    <property type="match status" value="1"/>
</dbReference>
<name>A0A443QRY1_9ACAR</name>
<comment type="caution">
    <text evidence="8">The sequence shown here is derived from an EMBL/GenBank/DDBJ whole genome shotgun (WGS) entry which is preliminary data.</text>
</comment>
<feature type="region of interest" description="Disordered" evidence="6">
    <location>
        <begin position="616"/>
        <end position="638"/>
    </location>
</feature>
<feature type="region of interest" description="Disordered" evidence="6">
    <location>
        <begin position="140"/>
        <end position="173"/>
    </location>
</feature>
<feature type="region of interest" description="Disordered" evidence="6">
    <location>
        <begin position="81"/>
        <end position="103"/>
    </location>
</feature>
<dbReference type="Pfam" id="PF00412">
    <property type="entry name" value="LIM"/>
    <property type="match status" value="1"/>
</dbReference>
<evidence type="ECO:0000256" key="3">
    <source>
        <dbReference type="ARBA" id="ARBA00023038"/>
    </source>
</evidence>
<protein>
    <submittedName>
        <fullName evidence="8">LIM and calponiny domains-containing protein 1-like protein</fullName>
    </submittedName>
</protein>
<evidence type="ECO:0000256" key="5">
    <source>
        <dbReference type="SAM" id="Coils"/>
    </source>
</evidence>
<dbReference type="PROSITE" id="PS00478">
    <property type="entry name" value="LIM_DOMAIN_1"/>
    <property type="match status" value="1"/>
</dbReference>
<gene>
    <name evidence="8" type="ORF">B4U79_04685</name>
</gene>
<proteinExistence type="predicted"/>
<dbReference type="EMBL" id="NCKU01004557">
    <property type="protein sequence ID" value="RWS05774.1"/>
    <property type="molecule type" value="Genomic_DNA"/>
</dbReference>
<evidence type="ECO:0000259" key="7">
    <source>
        <dbReference type="PROSITE" id="PS50023"/>
    </source>
</evidence>
<dbReference type="AlphaFoldDB" id="A0A443QRY1"/>
<dbReference type="OrthoDB" id="15627at2759"/>
<sequence>MISGDLDIPGGVITTHCVSSVIKPGSKQNHDPLQFVKIQSTELSRKAVEQIRLAEEVKITKEKIKEVEEEWQNNLLNWKSKRRQSRGNHNVDENETTDQQPRKIKTFSEIIKEKAKSGHRIGYNLDKYIDDEAGYGHEDLSRFTNDQHTTESALSKDDGLQKRVDNDNDGSVNTSKCDEICTKPELNKTSNEKVKRTAIVVNNRENVCCNNSDFKSDVKKDESSEKSEISVEKEAKIGDQDDKYRNANLYSFEEREMLCQQQQQFFASQSDSCEEDDELQDSFEYKEMEEQQILSFKAKLSAFENLAKPVEKSAPTTAASRSKNLVKIEPWKSRDDIRVLPETNSLSNNQVTKKSSVGHKYKEENQEQYKVHQSVWEQHADYDSEINEISERMMKSNNNNRNDHNSNHHKLCKSEELLEENENEDEHQKPKIPIRQFDQKQYYLMDEMFAVNKQMNKEAVSETASSPVYSNSEQLDVIKQQQMQMKQLQQEKQQQQSHAHLLPHSASNQCLYYGANHNGGSQQSLFATFLLLSLISLTLCFKEMTVLQLNVGHDHSPPAASKPQYHNYSHQAYTKPLSTSQQQLQQIQQPSPYNLNHWIIQEAELRRQLAANNHYQQSKPVAAPRMGKPPPPPPPKEDDHLYENSPLIGQMLHMQQQEQKQQKRMLSVSGRKKCSSCGDELGRGCAAMVIESLSLYYHINCFRCSVCHIQLGNGTCGTDVRVRNNKLHCRNCYSNDE</sequence>
<dbReference type="GO" id="GO:0051496">
    <property type="term" value="P:positive regulation of stress fiber assembly"/>
    <property type="evidence" value="ECO:0007669"/>
    <property type="project" value="TreeGrafter"/>
</dbReference>
<dbReference type="PROSITE" id="PS50023">
    <property type="entry name" value="LIM_DOMAIN_2"/>
    <property type="match status" value="1"/>
</dbReference>
<feature type="non-terminal residue" evidence="8">
    <location>
        <position position="737"/>
    </location>
</feature>
<dbReference type="SMART" id="SM00132">
    <property type="entry name" value="LIM"/>
    <property type="match status" value="1"/>
</dbReference>
<dbReference type="CDD" id="cd08368">
    <property type="entry name" value="LIM"/>
    <property type="match status" value="1"/>
</dbReference>
<dbReference type="STRING" id="1965070.A0A443QRY1"/>